<dbReference type="EMBL" id="JAKHEY010000001">
    <property type="protein sequence ID" value="MCZ9677503.1"/>
    <property type="molecule type" value="Genomic_DNA"/>
</dbReference>
<evidence type="ECO:0000313" key="4">
    <source>
        <dbReference type="Proteomes" id="UP001211420"/>
    </source>
</evidence>
<dbReference type="Gene3D" id="3.30.70.100">
    <property type="match status" value="1"/>
</dbReference>
<feature type="domain" description="ABM" evidence="1">
    <location>
        <begin position="3"/>
        <end position="94"/>
    </location>
</feature>
<dbReference type="AlphaFoldDB" id="A0AAW5WWH8"/>
<name>A0AAW5WWH8_9LACO</name>
<dbReference type="RefSeq" id="WP_269255073.1">
    <property type="nucleotide sequence ID" value="NZ_JAKHEY010000001.1"/>
</dbReference>
<accession>A0AAW5WWH8</accession>
<keyword evidence="4" id="KW-1185">Reference proteome</keyword>
<reference evidence="2 4" key="2">
    <citation type="submission" date="2022-01" db="EMBL/GenBank/DDBJ databases">
        <title>VMRC isolate genome collection.</title>
        <authorList>
            <person name="France M."/>
            <person name="Rutt L."/>
            <person name="Humphrys M."/>
            <person name="Ravel J."/>
        </authorList>
    </citation>
    <scope>NUCLEOTIDE SEQUENCE [LARGE SCALE GENOMIC DNA]</scope>
    <source>
        <strain evidence="2 4">C0172B4</strain>
    </source>
</reference>
<dbReference type="Pfam" id="PF03992">
    <property type="entry name" value="ABM"/>
    <property type="match status" value="1"/>
</dbReference>
<dbReference type="GO" id="GO:0004497">
    <property type="term" value="F:monooxygenase activity"/>
    <property type="evidence" value="ECO:0007669"/>
    <property type="project" value="UniProtKB-KW"/>
</dbReference>
<sequence length="108" mass="12830">MAITVNLYYIGKNGSALKFVQEMKNLGIVDGIRKEVGNIRYDYFQSLDDPEKILLIDSWENQPAIDAHHQSHFMKELAKLREKYDLHMKVERYKQIKNNAKDKKYIRK</sequence>
<evidence type="ECO:0000313" key="2">
    <source>
        <dbReference type="EMBL" id="MCZ3621289.1"/>
    </source>
</evidence>
<keyword evidence="3" id="KW-0503">Monooxygenase</keyword>
<dbReference type="Proteomes" id="UP001211420">
    <property type="component" value="Unassembled WGS sequence"/>
</dbReference>
<dbReference type="Proteomes" id="UP001211566">
    <property type="component" value="Unassembled WGS sequence"/>
</dbReference>
<organism evidence="3 5">
    <name type="scientific">Lactobacillus mulieris</name>
    <dbReference type="NCBI Taxonomy" id="2508708"/>
    <lineage>
        <taxon>Bacteria</taxon>
        <taxon>Bacillati</taxon>
        <taxon>Bacillota</taxon>
        <taxon>Bacilli</taxon>
        <taxon>Lactobacillales</taxon>
        <taxon>Lactobacillaceae</taxon>
        <taxon>Lactobacillus</taxon>
    </lineage>
</organism>
<evidence type="ECO:0000313" key="3">
    <source>
        <dbReference type="EMBL" id="MCZ9677503.1"/>
    </source>
</evidence>
<comment type="caution">
    <text evidence="3">The sequence shown here is derived from an EMBL/GenBank/DDBJ whole genome shotgun (WGS) entry which is preliminary data.</text>
</comment>
<evidence type="ECO:0000313" key="5">
    <source>
        <dbReference type="Proteomes" id="UP001211566"/>
    </source>
</evidence>
<protein>
    <submittedName>
        <fullName evidence="3">Antibiotic biosynthesis monooxygenase</fullName>
    </submittedName>
</protein>
<proteinExistence type="predicted"/>
<dbReference type="InterPro" id="IPR007138">
    <property type="entry name" value="ABM_dom"/>
</dbReference>
<reference evidence="3" key="1">
    <citation type="submission" date="2022-01" db="EMBL/GenBank/DDBJ databases">
        <title>STING isolate genome collection.</title>
        <authorList>
            <person name="France M."/>
            <person name="Rutt L."/>
            <person name="Humphrys M."/>
            <person name="Ravel J."/>
        </authorList>
    </citation>
    <scope>NUCLEOTIDE SEQUENCE</scope>
    <source>
        <strain evidence="3">C0081E5</strain>
    </source>
</reference>
<evidence type="ECO:0000259" key="1">
    <source>
        <dbReference type="PROSITE" id="PS51725"/>
    </source>
</evidence>
<dbReference type="SUPFAM" id="SSF54909">
    <property type="entry name" value="Dimeric alpha+beta barrel"/>
    <property type="match status" value="1"/>
</dbReference>
<dbReference type="PROSITE" id="PS51725">
    <property type="entry name" value="ABM"/>
    <property type="match status" value="1"/>
</dbReference>
<dbReference type="InterPro" id="IPR011008">
    <property type="entry name" value="Dimeric_a/b-barrel"/>
</dbReference>
<gene>
    <name evidence="2" type="ORF">L2772_00210</name>
    <name evidence="3" type="ORF">L2Z99_00210</name>
</gene>
<dbReference type="EMBL" id="JAKHPW010000001">
    <property type="protein sequence ID" value="MCZ3621289.1"/>
    <property type="molecule type" value="Genomic_DNA"/>
</dbReference>
<keyword evidence="3" id="KW-0560">Oxidoreductase</keyword>